<accession>A0A7J5YUY1</accession>
<dbReference type="Proteomes" id="UP000518266">
    <property type="component" value="Unassembled WGS sequence"/>
</dbReference>
<proteinExistence type="predicted"/>
<comment type="caution">
    <text evidence="1">The sequence shown here is derived from an EMBL/GenBank/DDBJ whole genome shotgun (WGS) entry which is preliminary data.</text>
</comment>
<reference evidence="1 2" key="1">
    <citation type="submission" date="2020-03" db="EMBL/GenBank/DDBJ databases">
        <title>Dissostichus mawsoni Genome sequencing and assembly.</title>
        <authorList>
            <person name="Park H."/>
        </authorList>
    </citation>
    <scope>NUCLEOTIDE SEQUENCE [LARGE SCALE GENOMIC DNA]</scope>
    <source>
        <strain evidence="1">DM0001</strain>
        <tissue evidence="1">Muscle</tissue>
    </source>
</reference>
<protein>
    <submittedName>
        <fullName evidence="1">Uncharacterized protein</fullName>
    </submittedName>
</protein>
<sequence length="177" mass="19482">MQSVLHVSTSALQKIVDELNDILHFSKYQSFQTIKEVLTKHSIEVDDCVVQDINNAIFKSNPLILTTEAKAVVGAFSSCFFLEVFPEVRRQQAADAVVGEEHVEVAQQAALRFVSVLSVKREQLFVGRAAFLPGNKRKNNGLLTRRLVFSGTSFSTLPMAMVLPGGGEEGEKKSARS</sequence>
<dbReference type="EMBL" id="JAAKFY010000008">
    <property type="protein sequence ID" value="KAF3853305.1"/>
    <property type="molecule type" value="Genomic_DNA"/>
</dbReference>
<name>A0A7J5YUY1_DISMA</name>
<dbReference type="OrthoDB" id="10044445at2759"/>
<dbReference type="AlphaFoldDB" id="A0A7J5YUY1"/>
<organism evidence="1 2">
    <name type="scientific">Dissostichus mawsoni</name>
    <name type="common">Antarctic cod</name>
    <dbReference type="NCBI Taxonomy" id="36200"/>
    <lineage>
        <taxon>Eukaryota</taxon>
        <taxon>Metazoa</taxon>
        <taxon>Chordata</taxon>
        <taxon>Craniata</taxon>
        <taxon>Vertebrata</taxon>
        <taxon>Euteleostomi</taxon>
        <taxon>Actinopterygii</taxon>
        <taxon>Neopterygii</taxon>
        <taxon>Teleostei</taxon>
        <taxon>Neoteleostei</taxon>
        <taxon>Acanthomorphata</taxon>
        <taxon>Eupercaria</taxon>
        <taxon>Perciformes</taxon>
        <taxon>Notothenioidei</taxon>
        <taxon>Nototheniidae</taxon>
        <taxon>Dissostichus</taxon>
    </lineage>
</organism>
<evidence type="ECO:0000313" key="1">
    <source>
        <dbReference type="EMBL" id="KAF3853305.1"/>
    </source>
</evidence>
<keyword evidence="2" id="KW-1185">Reference proteome</keyword>
<evidence type="ECO:0000313" key="2">
    <source>
        <dbReference type="Proteomes" id="UP000518266"/>
    </source>
</evidence>
<gene>
    <name evidence="1" type="ORF">F7725_013993</name>
</gene>